<sequence>MDYNVSISFTGGETIFKMVDTPTDEVLINVIKDVAKKEYGGVVSVQKCRVEALDDFKYRDNYCYLPFAITYKGMIIIQGFVRIYSDVMEIA</sequence>
<keyword evidence="2" id="KW-1185">Reference proteome</keyword>
<accession>A0AAE7WAH8</accession>
<gene>
    <name evidence="1" type="ORF">ZYZZX_83</name>
</gene>
<proteinExistence type="predicted"/>
<name>A0AAE7WAH8_9CAUD</name>
<dbReference type="EMBL" id="MW749004">
    <property type="protein sequence ID" value="QYA57311.1"/>
    <property type="molecule type" value="Genomic_DNA"/>
</dbReference>
<evidence type="ECO:0000313" key="2">
    <source>
        <dbReference type="Proteomes" id="UP000827415"/>
    </source>
</evidence>
<evidence type="ECO:0000313" key="1">
    <source>
        <dbReference type="EMBL" id="QYA57311.1"/>
    </source>
</evidence>
<protein>
    <submittedName>
        <fullName evidence="1">Uncharacterized protein</fullName>
    </submittedName>
</protein>
<reference evidence="1 2" key="1">
    <citation type="submission" date="2021-03" db="EMBL/GenBank/DDBJ databases">
        <authorList>
            <person name="Thompson D.W."/>
            <person name="Brown H.M.F."/>
            <person name="Thompson S.D."/>
            <person name="Grose J.H."/>
        </authorList>
    </citation>
    <scope>NUCLEOTIDE SEQUENCE [LARGE SCALE GENOMIC DNA]</scope>
</reference>
<organism evidence="1 2">
    <name type="scientific">Hafnia phage vB_HpaM_Zyzzx</name>
    <dbReference type="NCBI Taxonomy" id="2836109"/>
    <lineage>
        <taxon>Viruses</taxon>
        <taxon>Duplodnaviria</taxon>
        <taxon>Heunggongvirae</taxon>
        <taxon>Uroviricota</taxon>
        <taxon>Caudoviricetes</taxon>
        <taxon>Andersonviridae</taxon>
        <taxon>Andersonviridae incertae sedis</taxon>
        <taxon>Daniellevirus</taxon>
        <taxon>Daniellevirus Zyzzx</taxon>
    </lineage>
</organism>
<dbReference type="Proteomes" id="UP000827415">
    <property type="component" value="Segment"/>
</dbReference>